<protein>
    <submittedName>
        <fullName evidence="1">Uncharacterized protein</fullName>
    </submittedName>
</protein>
<keyword evidence="2" id="KW-1185">Reference proteome</keyword>
<dbReference type="AlphaFoldDB" id="A0A507ZAU2"/>
<evidence type="ECO:0000313" key="1">
    <source>
        <dbReference type="EMBL" id="TQD34027.1"/>
    </source>
</evidence>
<dbReference type="Proteomes" id="UP000317169">
    <property type="component" value="Unassembled WGS sequence"/>
</dbReference>
<evidence type="ECO:0000313" key="2">
    <source>
        <dbReference type="Proteomes" id="UP000317169"/>
    </source>
</evidence>
<dbReference type="RefSeq" id="WP_141422648.1">
    <property type="nucleotide sequence ID" value="NZ_VIAR01000015.1"/>
</dbReference>
<reference evidence="1 2" key="1">
    <citation type="submission" date="2019-06" db="EMBL/GenBank/DDBJ databases">
        <title>Flavibacter putida gen. nov., sp. nov., a novel marine bacterium of the family Flavobacteriaceae isolated from coastal seawater.</title>
        <authorList>
            <person name="Feng X."/>
        </authorList>
    </citation>
    <scope>NUCLEOTIDE SEQUENCE [LARGE SCALE GENOMIC DNA]</scope>
    <source>
        <strain evidence="1 2">PLHSN227</strain>
    </source>
</reference>
<name>A0A507ZAU2_9FLAO</name>
<organism evidence="1 2">
    <name type="scientific">Haloflavibacter putidus</name>
    <dbReference type="NCBI Taxonomy" id="2576776"/>
    <lineage>
        <taxon>Bacteria</taxon>
        <taxon>Pseudomonadati</taxon>
        <taxon>Bacteroidota</taxon>
        <taxon>Flavobacteriia</taxon>
        <taxon>Flavobacteriales</taxon>
        <taxon>Flavobacteriaceae</taxon>
        <taxon>Haloflavibacter</taxon>
    </lineage>
</organism>
<gene>
    <name evidence="1" type="ORF">FKR84_12465</name>
</gene>
<dbReference type="OrthoDB" id="6833870at2"/>
<accession>A0A507ZAU2</accession>
<sequence>MNILKLIKDQIDEATKLDESLIGLNSVFTHIKRAESLLNLAQAQEDDQYFTDVIYRTNHSYEGILKESFRVLTGKNEDRKTPYQIEKHLLEHELLNERVIELLTNYREKWRNPSTHDHNLFFTYDEAFLAIMSISSFVHVFMTQILEKVYYKKEKTAVKNELSKIQKGIENDYKNFALKDKVKTILQAFGKRNITKTDEEVRRSRFETEIIGSLTAYIEALDKNIKIDVEPIIKSGNRQLRPDLILEEKKKKVLIEVKINRRDRRGFMNERIFEDQLLSYLIHTNIKTGILFIVPSEMKEDDEYELTEKILEVSGNKIELLTLQLSRKNAPQQRI</sequence>
<dbReference type="EMBL" id="VIAR01000015">
    <property type="protein sequence ID" value="TQD34027.1"/>
    <property type="molecule type" value="Genomic_DNA"/>
</dbReference>
<proteinExistence type="predicted"/>
<comment type="caution">
    <text evidence="1">The sequence shown here is derived from an EMBL/GenBank/DDBJ whole genome shotgun (WGS) entry which is preliminary data.</text>
</comment>